<evidence type="ECO:0000313" key="10">
    <source>
        <dbReference type="Proteomes" id="UP001652621"/>
    </source>
</evidence>
<keyword evidence="10" id="KW-1185">Reference proteome</keyword>
<keyword evidence="7" id="KW-0175">Coiled coil</keyword>
<dbReference type="PANTHER" id="PTHR21470">
    <property type="entry name" value="RAB6-INTERACTING PROTEIN GORAB"/>
    <property type="match status" value="1"/>
</dbReference>
<dbReference type="Pfam" id="PF04949">
    <property type="entry name" value="Transcrip_act"/>
    <property type="match status" value="1"/>
</dbReference>
<evidence type="ECO:0000256" key="2">
    <source>
        <dbReference type="ARBA" id="ARBA00004555"/>
    </source>
</evidence>
<dbReference type="EnsemblMetazoa" id="MDOA005213-RA">
    <property type="protein sequence ID" value="MDOA005213-PA"/>
    <property type="gene ID" value="MDOA005213"/>
</dbReference>
<evidence type="ECO:0000313" key="9">
    <source>
        <dbReference type="EnsemblMetazoa" id="MDOA005213-PA"/>
    </source>
</evidence>
<dbReference type="InterPro" id="IPR007033">
    <property type="entry name" value="GORAB"/>
</dbReference>
<accession>A0A1I8MIE9</accession>
<comment type="similarity">
    <text evidence="3">Belongs to the GORAB family.</text>
</comment>
<name>A0A1I8MIE9_MUSDO</name>
<feature type="compositionally biased region" description="Polar residues" evidence="8">
    <location>
        <begin position="7"/>
        <end position="19"/>
    </location>
</feature>
<dbReference type="AlphaFoldDB" id="A0A1I8MIE9"/>
<dbReference type="OrthoDB" id="9909311at2759"/>
<dbReference type="PANTHER" id="PTHR21470:SF2">
    <property type="entry name" value="RAB6-INTERACTING GOLGIN"/>
    <property type="match status" value="1"/>
</dbReference>
<protein>
    <recommendedName>
        <fullName evidence="4">RAB6-interacting golgin</fullName>
    </recommendedName>
</protein>
<feature type="region of interest" description="Disordered" evidence="8">
    <location>
        <begin position="1"/>
        <end position="45"/>
    </location>
</feature>
<evidence type="ECO:0000256" key="7">
    <source>
        <dbReference type="ARBA" id="ARBA00023054"/>
    </source>
</evidence>
<proteinExistence type="inferred from homology"/>
<feature type="region of interest" description="Disordered" evidence="8">
    <location>
        <begin position="99"/>
        <end position="161"/>
    </location>
</feature>
<dbReference type="RefSeq" id="XP_005187114.1">
    <property type="nucleotide sequence ID" value="XM_005187057.3"/>
</dbReference>
<feature type="compositionally biased region" description="Polar residues" evidence="8">
    <location>
        <begin position="350"/>
        <end position="365"/>
    </location>
</feature>
<organism evidence="9">
    <name type="scientific">Musca domestica</name>
    <name type="common">House fly</name>
    <dbReference type="NCBI Taxonomy" id="7370"/>
    <lineage>
        <taxon>Eukaryota</taxon>
        <taxon>Metazoa</taxon>
        <taxon>Ecdysozoa</taxon>
        <taxon>Arthropoda</taxon>
        <taxon>Hexapoda</taxon>
        <taxon>Insecta</taxon>
        <taxon>Pterygota</taxon>
        <taxon>Neoptera</taxon>
        <taxon>Endopterygota</taxon>
        <taxon>Diptera</taxon>
        <taxon>Brachycera</taxon>
        <taxon>Muscomorpha</taxon>
        <taxon>Muscoidea</taxon>
        <taxon>Muscidae</taxon>
        <taxon>Musca</taxon>
    </lineage>
</organism>
<evidence type="ECO:0000256" key="1">
    <source>
        <dbReference type="ARBA" id="ARBA00004496"/>
    </source>
</evidence>
<feature type="region of interest" description="Disordered" evidence="8">
    <location>
        <begin position="345"/>
        <end position="365"/>
    </location>
</feature>
<keyword evidence="6" id="KW-0333">Golgi apparatus</keyword>
<reference evidence="9" key="1">
    <citation type="submission" date="2020-05" db="UniProtKB">
        <authorList>
            <consortium name="EnsemblMetazoa"/>
        </authorList>
    </citation>
    <scope>IDENTIFICATION</scope>
    <source>
        <strain evidence="9">Aabys</strain>
    </source>
</reference>
<dbReference type="VEuPathDB" id="VectorBase:MDOMA2_018306"/>
<dbReference type="KEGG" id="mde:101889599"/>
<reference evidence="11" key="2">
    <citation type="submission" date="2025-04" db="UniProtKB">
        <authorList>
            <consortium name="RefSeq"/>
        </authorList>
    </citation>
    <scope>IDENTIFICATION</scope>
    <source>
        <strain evidence="11">Aabys</strain>
    </source>
</reference>
<evidence type="ECO:0000256" key="6">
    <source>
        <dbReference type="ARBA" id="ARBA00023034"/>
    </source>
</evidence>
<evidence type="ECO:0000256" key="5">
    <source>
        <dbReference type="ARBA" id="ARBA00022490"/>
    </source>
</evidence>
<dbReference type="VEuPathDB" id="VectorBase:MDOA005213"/>
<dbReference type="GO" id="GO:0005794">
    <property type="term" value="C:Golgi apparatus"/>
    <property type="evidence" value="ECO:0007669"/>
    <property type="project" value="UniProtKB-SubCell"/>
</dbReference>
<dbReference type="GO" id="GO:1905515">
    <property type="term" value="P:non-motile cilium assembly"/>
    <property type="evidence" value="ECO:0007669"/>
    <property type="project" value="TreeGrafter"/>
</dbReference>
<sequence length="365" mass="40945">MSDKFNGFSQDEINRVSGQKNKKLPIDNGIKPATFRGHGGIRRMPDKSEINRLQKMQGNMAANKKNLADKIQQMDTIDSMEEINLDSSLSKSIEEALFYKPPEKSQQQSNETTTTTSKTPATNTMARTPTLTTSRPNIAAGQPYTHKELDSQQQQQQTSNTSSILKLNLEDESKISSTCSNSMDDDESILPSAADEKTNDAFVPPSSLNVQSPFRGISLKDFETHRKMIEEQNRQKKDMLYKIIEQHSQKTAAEARKIAEIKAELSKLDNDLAVDVAVLRKQIEAACIHFSNIEKNYLKIEAQFLKAKMDLHNASEKKELLTEHLCTVIAHNEDRKAQKLTELMEKVGLSSPNNGDYEPPSSTSK</sequence>
<feature type="compositionally biased region" description="Low complexity" evidence="8">
    <location>
        <begin position="151"/>
        <end position="161"/>
    </location>
</feature>
<keyword evidence="5" id="KW-0963">Cytoplasm</keyword>
<evidence type="ECO:0000256" key="3">
    <source>
        <dbReference type="ARBA" id="ARBA00005599"/>
    </source>
</evidence>
<evidence type="ECO:0000256" key="4">
    <source>
        <dbReference type="ARBA" id="ARBA00014130"/>
    </source>
</evidence>
<dbReference type="eggNOG" id="ENOG502R60M">
    <property type="taxonomic scope" value="Eukaryota"/>
</dbReference>
<gene>
    <name evidence="9" type="primary">101889599</name>
    <name evidence="11" type="synonym">LOC101889599</name>
</gene>
<comment type="subcellular location">
    <subcellularLocation>
        <location evidence="1">Cytoplasm</location>
    </subcellularLocation>
    <subcellularLocation>
        <location evidence="2">Golgi apparatus</location>
    </subcellularLocation>
</comment>
<dbReference type="Proteomes" id="UP001652621">
    <property type="component" value="Unplaced"/>
</dbReference>
<feature type="compositionally biased region" description="Polar residues" evidence="8">
    <location>
        <begin position="125"/>
        <end position="136"/>
    </location>
</feature>
<evidence type="ECO:0000256" key="8">
    <source>
        <dbReference type="SAM" id="MobiDB-lite"/>
    </source>
</evidence>
<feature type="compositionally biased region" description="Low complexity" evidence="8">
    <location>
        <begin position="112"/>
        <end position="124"/>
    </location>
</feature>
<evidence type="ECO:0000313" key="11">
    <source>
        <dbReference type="RefSeq" id="XP_005187114.1"/>
    </source>
</evidence>